<dbReference type="Proteomes" id="UP001596147">
    <property type="component" value="Unassembled WGS sequence"/>
</dbReference>
<evidence type="ECO:0008006" key="3">
    <source>
        <dbReference type="Google" id="ProtNLM"/>
    </source>
</evidence>
<accession>A0ABW0LFP2</accession>
<dbReference type="EMBL" id="JBHSMC010000001">
    <property type="protein sequence ID" value="MFC5463782.1"/>
    <property type="molecule type" value="Genomic_DNA"/>
</dbReference>
<evidence type="ECO:0000313" key="2">
    <source>
        <dbReference type="Proteomes" id="UP001596147"/>
    </source>
</evidence>
<name>A0ABW0LFP2_9BACI</name>
<protein>
    <recommendedName>
        <fullName evidence="3">Flagellar hook-length control protein-like C-terminal domain-containing protein</fullName>
    </recommendedName>
</protein>
<gene>
    <name evidence="1" type="ORF">ACFPM4_03310</name>
</gene>
<sequence>MRLQASFQSLLEKSILKNKTPLQFSVNQIFHGKVSKLFPGSFAEIKLGEQKMIAKLEVPLVNGKGYWFQVISNDSEVKLRMLPTNLENNNGLLQYMNIPNTKTNKALLRFLQEHNIPLSKNDIAQISHLLTLSKDMEKSLQVVRMMHTHNMAFNEKIFLSLLSVNKDISLTNLLASLQDALLVERNKTDSSHKLLTHLEVMRTNNVLSGNSNLELAQMLKIAQNQTGAFYEANVLHNELNKESIQHSLKPLLVQLLQDDSISMKTREIVEQMLYRMNGMQIVSNDSNGFQQLMYEVPINLAGHKTDLTMQWSGKKTKDGTISADFCRIIFYLDLQYVHETIVDMQVQNRIVTVNIFNENEHIKALAQPFIEPLQTGLKAIGYQLATVHFSGSQINNSKKEKKFMSVHQPYSGVDIRI</sequence>
<keyword evidence="2" id="KW-1185">Reference proteome</keyword>
<organism evidence="1 2">
    <name type="scientific">Lederbergia graminis</name>
    <dbReference type="NCBI Taxonomy" id="735518"/>
    <lineage>
        <taxon>Bacteria</taxon>
        <taxon>Bacillati</taxon>
        <taxon>Bacillota</taxon>
        <taxon>Bacilli</taxon>
        <taxon>Bacillales</taxon>
        <taxon>Bacillaceae</taxon>
        <taxon>Lederbergia</taxon>
    </lineage>
</organism>
<proteinExistence type="predicted"/>
<evidence type="ECO:0000313" key="1">
    <source>
        <dbReference type="EMBL" id="MFC5463782.1"/>
    </source>
</evidence>
<comment type="caution">
    <text evidence="1">The sequence shown here is derived from an EMBL/GenBank/DDBJ whole genome shotgun (WGS) entry which is preliminary data.</text>
</comment>
<reference evidence="2" key="1">
    <citation type="journal article" date="2019" name="Int. J. Syst. Evol. Microbiol.">
        <title>The Global Catalogue of Microorganisms (GCM) 10K type strain sequencing project: providing services to taxonomists for standard genome sequencing and annotation.</title>
        <authorList>
            <consortium name="The Broad Institute Genomics Platform"/>
            <consortium name="The Broad Institute Genome Sequencing Center for Infectious Disease"/>
            <person name="Wu L."/>
            <person name="Ma J."/>
        </authorList>
    </citation>
    <scope>NUCLEOTIDE SEQUENCE [LARGE SCALE GENOMIC DNA]</scope>
    <source>
        <strain evidence="2">CGMCC 1.12237</strain>
    </source>
</reference>
<dbReference type="RefSeq" id="WP_382347678.1">
    <property type="nucleotide sequence ID" value="NZ_JBHSMC010000001.1"/>
</dbReference>